<dbReference type="InterPro" id="IPR001387">
    <property type="entry name" value="Cro/C1-type_HTH"/>
</dbReference>
<dbReference type="CDD" id="cd00093">
    <property type="entry name" value="HTH_XRE"/>
    <property type="match status" value="1"/>
</dbReference>
<dbReference type="EMBL" id="KU736871">
    <property type="protein sequence ID" value="AMP42242.1"/>
    <property type="molecule type" value="Genomic_DNA"/>
</dbReference>
<evidence type="ECO:0000313" key="2">
    <source>
        <dbReference type="EMBL" id="AMP42242.1"/>
    </source>
</evidence>
<accession>A0A142BVV4</accession>
<organism evidence="2">
    <name type="scientific">uncultured bacterium IN-06</name>
    <dbReference type="NCBI Taxonomy" id="1805584"/>
    <lineage>
        <taxon>Bacteria</taxon>
        <taxon>environmental samples</taxon>
    </lineage>
</organism>
<sequence>MDIIKQEYEDYWNVSEVEREICREKLRQQLPMLRGAVGASQVDIANAIGVSRQTYNAIESGRKEMNWAIYCSLLLYFDYHPNAHTIIHQLNIFPAWLENTRLYIDANE</sequence>
<name>A0A142BVV4_9BACT</name>
<dbReference type="InterPro" id="IPR010982">
    <property type="entry name" value="Lambda_DNA-bd_dom_sf"/>
</dbReference>
<dbReference type="GO" id="GO:0003677">
    <property type="term" value="F:DNA binding"/>
    <property type="evidence" value="ECO:0007669"/>
    <property type="project" value="InterPro"/>
</dbReference>
<reference evidence="2" key="2">
    <citation type="submission" date="2016-02" db="EMBL/GenBank/DDBJ databases">
        <authorList>
            <person name="Wen L."/>
            <person name="He K."/>
            <person name="Yang H."/>
        </authorList>
    </citation>
    <scope>NUCLEOTIDE SEQUENCE</scope>
</reference>
<proteinExistence type="predicted"/>
<dbReference type="Gene3D" id="1.10.260.40">
    <property type="entry name" value="lambda repressor-like DNA-binding domains"/>
    <property type="match status" value="1"/>
</dbReference>
<reference evidence="2" key="1">
    <citation type="journal article" date="2016" name="Appl. Environ. Microbiol.">
        <title>Diversity of the Tetracycline Mobilome within a Chinese Pig Manure Sample.</title>
        <authorList>
            <person name="Leclercq S.O."/>
            <person name="Wang C."/>
            <person name="Zhu Y."/>
            <person name="Wu H."/>
            <person name="Du X."/>
            <person name="Liu Z."/>
            <person name="Feng J."/>
        </authorList>
    </citation>
    <scope>NUCLEOTIDE SEQUENCE</scope>
</reference>
<protein>
    <recommendedName>
        <fullName evidence="1">HTH cro/C1-type domain-containing protein</fullName>
    </recommendedName>
</protein>
<feature type="domain" description="HTH cro/C1-type" evidence="1">
    <location>
        <begin position="40"/>
        <end position="64"/>
    </location>
</feature>
<dbReference type="Pfam" id="PF13560">
    <property type="entry name" value="HTH_31"/>
    <property type="match status" value="1"/>
</dbReference>
<dbReference type="SUPFAM" id="SSF47413">
    <property type="entry name" value="lambda repressor-like DNA-binding domains"/>
    <property type="match status" value="1"/>
</dbReference>
<dbReference type="AlphaFoldDB" id="A0A142BVV4"/>
<dbReference type="PROSITE" id="PS50943">
    <property type="entry name" value="HTH_CROC1"/>
    <property type="match status" value="1"/>
</dbReference>
<evidence type="ECO:0000259" key="1">
    <source>
        <dbReference type="PROSITE" id="PS50943"/>
    </source>
</evidence>